<keyword evidence="1" id="KW-0472">Membrane</keyword>
<evidence type="ECO:0000313" key="2">
    <source>
        <dbReference type="EMBL" id="ASA20442.1"/>
    </source>
</evidence>
<keyword evidence="3" id="KW-1185">Reference proteome</keyword>
<keyword evidence="1" id="KW-0812">Transmembrane</keyword>
<reference evidence="2 3" key="1">
    <citation type="submission" date="2017-06" db="EMBL/GenBank/DDBJ databases">
        <title>Complete genome sequence of Paenibacillus donghaensis KCTC 13049T isolated from East Sea sediment, South Korea.</title>
        <authorList>
            <person name="Jung B.K."/>
            <person name="Hong S.-J."/>
            <person name="Shin J.-H."/>
        </authorList>
    </citation>
    <scope>NUCLEOTIDE SEQUENCE [LARGE SCALE GENOMIC DNA]</scope>
    <source>
        <strain evidence="2 3">KCTC 13049</strain>
    </source>
</reference>
<evidence type="ECO:0000256" key="1">
    <source>
        <dbReference type="SAM" id="Phobius"/>
    </source>
</evidence>
<dbReference type="KEGG" id="pdh:B9T62_06260"/>
<dbReference type="AlphaFoldDB" id="A0A2Z2KHU1"/>
<feature type="transmembrane region" description="Helical" evidence="1">
    <location>
        <begin position="68"/>
        <end position="87"/>
    </location>
</feature>
<organism evidence="2 3">
    <name type="scientific">Paenibacillus donghaensis</name>
    <dbReference type="NCBI Taxonomy" id="414771"/>
    <lineage>
        <taxon>Bacteria</taxon>
        <taxon>Bacillati</taxon>
        <taxon>Bacillota</taxon>
        <taxon>Bacilli</taxon>
        <taxon>Bacillales</taxon>
        <taxon>Paenibacillaceae</taxon>
        <taxon>Paenibacillus</taxon>
    </lineage>
</organism>
<dbReference type="Proteomes" id="UP000249890">
    <property type="component" value="Chromosome"/>
</dbReference>
<name>A0A2Z2KHU1_9BACL</name>
<protein>
    <submittedName>
        <fullName evidence="2">Uncharacterized protein</fullName>
    </submittedName>
</protein>
<gene>
    <name evidence="2" type="ORF">B9T62_06260</name>
</gene>
<feature type="transmembrane region" description="Helical" evidence="1">
    <location>
        <begin position="46"/>
        <end position="61"/>
    </location>
</feature>
<sequence length="98" mass="11590">MRNFIILKSILYVSIVILLHSTLIYFFEMKIEGWGKSLLNELCKTYILPLLLLFFNCMLCVRKRVRKYQIGWFITSTIPSFLLLSFIKVTENMDTTTV</sequence>
<keyword evidence="1" id="KW-1133">Transmembrane helix</keyword>
<proteinExistence type="predicted"/>
<dbReference type="EMBL" id="CP021780">
    <property type="protein sequence ID" value="ASA20442.1"/>
    <property type="molecule type" value="Genomic_DNA"/>
</dbReference>
<evidence type="ECO:0000313" key="3">
    <source>
        <dbReference type="Proteomes" id="UP000249890"/>
    </source>
</evidence>
<accession>A0A2Z2KHU1</accession>
<feature type="transmembrane region" description="Helical" evidence="1">
    <location>
        <begin position="9"/>
        <end position="26"/>
    </location>
</feature>